<proteinExistence type="predicted"/>
<protein>
    <submittedName>
        <fullName evidence="2">Uncharacterized protein</fullName>
    </submittedName>
</protein>
<name>A0A0F9HU00_9ZZZZ</name>
<sequence length="125" mass="13925">MGSKEPQPLPEMFSSHYSSVPGVSPDRLYPPPPSPKDCETPRKEKRIMVEEITIAETINGFIVTTPNSFSGRDTRIFEQREGNDCVVEALISALYNVIEGLGCQGTKHDICRIKVWCQNEGIKDA</sequence>
<evidence type="ECO:0000256" key="1">
    <source>
        <dbReference type="SAM" id="MobiDB-lite"/>
    </source>
</evidence>
<gene>
    <name evidence="2" type="ORF">LCGC14_1664020</name>
</gene>
<dbReference type="AlphaFoldDB" id="A0A0F9HU00"/>
<comment type="caution">
    <text evidence="2">The sequence shown here is derived from an EMBL/GenBank/DDBJ whole genome shotgun (WGS) entry which is preliminary data.</text>
</comment>
<evidence type="ECO:0000313" key="2">
    <source>
        <dbReference type="EMBL" id="KKM18597.1"/>
    </source>
</evidence>
<dbReference type="EMBL" id="LAZR01014186">
    <property type="protein sequence ID" value="KKM18597.1"/>
    <property type="molecule type" value="Genomic_DNA"/>
</dbReference>
<feature type="region of interest" description="Disordered" evidence="1">
    <location>
        <begin position="1"/>
        <end position="41"/>
    </location>
</feature>
<reference evidence="2" key="1">
    <citation type="journal article" date="2015" name="Nature">
        <title>Complex archaea that bridge the gap between prokaryotes and eukaryotes.</title>
        <authorList>
            <person name="Spang A."/>
            <person name="Saw J.H."/>
            <person name="Jorgensen S.L."/>
            <person name="Zaremba-Niedzwiedzka K."/>
            <person name="Martijn J."/>
            <person name="Lind A.E."/>
            <person name="van Eijk R."/>
            <person name="Schleper C."/>
            <person name="Guy L."/>
            <person name="Ettema T.J."/>
        </authorList>
    </citation>
    <scope>NUCLEOTIDE SEQUENCE</scope>
</reference>
<accession>A0A0F9HU00</accession>
<organism evidence="2">
    <name type="scientific">marine sediment metagenome</name>
    <dbReference type="NCBI Taxonomy" id="412755"/>
    <lineage>
        <taxon>unclassified sequences</taxon>
        <taxon>metagenomes</taxon>
        <taxon>ecological metagenomes</taxon>
    </lineage>
</organism>